<feature type="compositionally biased region" description="Basic and acidic residues" evidence="1">
    <location>
        <begin position="65"/>
        <end position="80"/>
    </location>
</feature>
<reference evidence="2" key="1">
    <citation type="journal article" date="2023" name="G3 (Bethesda)">
        <title>A reference genome for the long-term kleptoplast-retaining sea slug Elysia crispata morphotype clarki.</title>
        <authorList>
            <person name="Eastman K.E."/>
            <person name="Pendleton A.L."/>
            <person name="Shaikh M.A."/>
            <person name="Suttiyut T."/>
            <person name="Ogas R."/>
            <person name="Tomko P."/>
            <person name="Gavelis G."/>
            <person name="Widhalm J.R."/>
            <person name="Wisecaver J.H."/>
        </authorList>
    </citation>
    <scope>NUCLEOTIDE SEQUENCE</scope>
    <source>
        <strain evidence="2">ECLA1</strain>
    </source>
</reference>
<evidence type="ECO:0000313" key="3">
    <source>
        <dbReference type="Proteomes" id="UP001283361"/>
    </source>
</evidence>
<comment type="caution">
    <text evidence="2">The sequence shown here is derived from an EMBL/GenBank/DDBJ whole genome shotgun (WGS) entry which is preliminary data.</text>
</comment>
<feature type="compositionally biased region" description="Basic and acidic residues" evidence="1">
    <location>
        <begin position="30"/>
        <end position="55"/>
    </location>
</feature>
<protein>
    <submittedName>
        <fullName evidence="2">Uncharacterized protein</fullName>
    </submittedName>
</protein>
<accession>A0AAE1DQC1</accession>
<evidence type="ECO:0000313" key="2">
    <source>
        <dbReference type="EMBL" id="KAK3778979.1"/>
    </source>
</evidence>
<evidence type="ECO:0000256" key="1">
    <source>
        <dbReference type="SAM" id="MobiDB-lite"/>
    </source>
</evidence>
<organism evidence="2 3">
    <name type="scientific">Elysia crispata</name>
    <name type="common">lettuce slug</name>
    <dbReference type="NCBI Taxonomy" id="231223"/>
    <lineage>
        <taxon>Eukaryota</taxon>
        <taxon>Metazoa</taxon>
        <taxon>Spiralia</taxon>
        <taxon>Lophotrochozoa</taxon>
        <taxon>Mollusca</taxon>
        <taxon>Gastropoda</taxon>
        <taxon>Heterobranchia</taxon>
        <taxon>Euthyneura</taxon>
        <taxon>Panpulmonata</taxon>
        <taxon>Sacoglossa</taxon>
        <taxon>Placobranchoidea</taxon>
        <taxon>Plakobranchidae</taxon>
        <taxon>Elysia</taxon>
    </lineage>
</organism>
<dbReference type="EMBL" id="JAWDGP010002890">
    <property type="protein sequence ID" value="KAK3778979.1"/>
    <property type="molecule type" value="Genomic_DNA"/>
</dbReference>
<feature type="region of interest" description="Disordered" evidence="1">
    <location>
        <begin position="26"/>
        <end position="80"/>
    </location>
</feature>
<dbReference type="AlphaFoldDB" id="A0AAE1DQC1"/>
<proteinExistence type="predicted"/>
<gene>
    <name evidence="2" type="ORF">RRG08_034240</name>
</gene>
<name>A0AAE1DQC1_9GAST</name>
<keyword evidence="3" id="KW-1185">Reference proteome</keyword>
<dbReference type="Proteomes" id="UP001283361">
    <property type="component" value="Unassembled WGS sequence"/>
</dbReference>
<sequence>MVDVSNKATVIKDEITHAIKRKLNPNFETGCKRGSREKDSVEQQYRPLREFRSLDQKLQTGESSRGGRDGEKDKPTRDHALLNMTLQNLKKNVRIQYKL</sequence>